<keyword evidence="4" id="KW-1185">Reference proteome</keyword>
<evidence type="ECO:0000259" key="1">
    <source>
        <dbReference type="Pfam" id="PF04852"/>
    </source>
</evidence>
<reference evidence="3" key="1">
    <citation type="submission" date="2021-03" db="EMBL/GenBank/DDBJ databases">
        <authorList>
            <person name="Bekaert M."/>
        </authorList>
    </citation>
    <scope>NUCLEOTIDE SEQUENCE</scope>
</reference>
<comment type="caution">
    <text evidence="3">The sequence shown here is derived from an EMBL/GenBank/DDBJ whole genome shotgun (WGS) entry which is preliminary data.</text>
</comment>
<proteinExistence type="predicted"/>
<gene>
    <name evidence="3" type="ORF">MEDL_33586</name>
</gene>
<dbReference type="OrthoDB" id="5870588at2759"/>
<feature type="domain" description="SGNH hydrolase-type esterase" evidence="2">
    <location>
        <begin position="330"/>
        <end position="455"/>
    </location>
</feature>
<accession>A0A8S3SU09</accession>
<dbReference type="InterPro" id="IPR036514">
    <property type="entry name" value="SGNH_hydro_sf"/>
</dbReference>
<evidence type="ECO:0000313" key="4">
    <source>
        <dbReference type="Proteomes" id="UP000683360"/>
    </source>
</evidence>
<dbReference type="InterPro" id="IPR006936">
    <property type="entry name" value="ALOG_dom"/>
</dbReference>
<dbReference type="SUPFAM" id="SSF52266">
    <property type="entry name" value="SGNH hydrolase"/>
    <property type="match status" value="1"/>
</dbReference>
<name>A0A8S3SU09_MYTED</name>
<dbReference type="EMBL" id="CAJPWZ010001649">
    <property type="protein sequence ID" value="CAG2220100.1"/>
    <property type="molecule type" value="Genomic_DNA"/>
</dbReference>
<dbReference type="Pfam" id="PF04852">
    <property type="entry name" value="ALOG_dom"/>
    <property type="match status" value="1"/>
</dbReference>
<evidence type="ECO:0000313" key="3">
    <source>
        <dbReference type="EMBL" id="CAG2220100.1"/>
    </source>
</evidence>
<evidence type="ECO:0000259" key="2">
    <source>
        <dbReference type="Pfam" id="PF13472"/>
    </source>
</evidence>
<dbReference type="InterPro" id="IPR013830">
    <property type="entry name" value="SGNH_hydro"/>
</dbReference>
<dbReference type="Proteomes" id="UP000683360">
    <property type="component" value="Unassembled WGS sequence"/>
</dbReference>
<feature type="domain" description="ALOG" evidence="1">
    <location>
        <begin position="135"/>
        <end position="195"/>
    </location>
</feature>
<dbReference type="AlphaFoldDB" id="A0A8S3SU09"/>
<dbReference type="Pfam" id="PF13472">
    <property type="entry name" value="Lipase_GDSL_2"/>
    <property type="match status" value="1"/>
</dbReference>
<protein>
    <submittedName>
        <fullName evidence="3">Uncharacterized protein</fullName>
    </submittedName>
</protein>
<dbReference type="Gene3D" id="3.40.50.1110">
    <property type="entry name" value="SGNH hydrolase"/>
    <property type="match status" value="1"/>
</dbReference>
<sequence>MGDYWLADDTRPIHEKEAEAILKALQSLGKSLLDSRVDVLTDSMAVIGAWNSQGSKCPALNCIMKDIFQLVAGQNVDLHLSFVPSELNKADGPSRILNTADTMLSNASWINSDIDLEKIEGRMDELDKRITCSSGHKRKKSFQGSFLQFLQDLDCKHLSVCTPDDIRRFLIWKDFSGKTTIHGVHCKHLGQKKRGSDRASDLSLVVAQEVKVLNDNSGLVFQHTFGKTLRDNVNIKFDVFISSVNGHSRRDCESFKQDQENQGYSKHGPEIIEGRQETKLDAHSDTHSVCDNDTFSESGKNDTTDTLNVLIGAFNCANFENFTQILDIAVQKTDNFKVDKVAICLGTNDISKHKDDSDQINLLVTKAVAQVKSAYPESHVGLCSIIPRKGNSAQINRLNLSATSVNKFIRKLCAREDNVDYVDLEKLFYKNGTIIRSMFDKADNSGVHINTEGAQNINRKRFLSFSKTVRTGTTHTNGPKT</sequence>
<organism evidence="3 4">
    <name type="scientific">Mytilus edulis</name>
    <name type="common">Blue mussel</name>
    <dbReference type="NCBI Taxonomy" id="6550"/>
    <lineage>
        <taxon>Eukaryota</taxon>
        <taxon>Metazoa</taxon>
        <taxon>Spiralia</taxon>
        <taxon>Lophotrochozoa</taxon>
        <taxon>Mollusca</taxon>
        <taxon>Bivalvia</taxon>
        <taxon>Autobranchia</taxon>
        <taxon>Pteriomorphia</taxon>
        <taxon>Mytilida</taxon>
        <taxon>Mytiloidea</taxon>
        <taxon>Mytilidae</taxon>
        <taxon>Mytilinae</taxon>
        <taxon>Mytilus</taxon>
    </lineage>
</organism>